<evidence type="ECO:0000256" key="3">
    <source>
        <dbReference type="ARBA" id="ARBA00023125"/>
    </source>
</evidence>
<dbReference type="Pfam" id="PF00126">
    <property type="entry name" value="HTH_1"/>
    <property type="match status" value="1"/>
</dbReference>
<dbReference type="RefSeq" id="WP_008788005.1">
    <property type="nucleotide sequence ID" value="NZ_AKCB01000001.1"/>
</dbReference>
<dbReference type="EMBL" id="ADKX01000012">
    <property type="protein sequence ID" value="EFW05922.1"/>
    <property type="molecule type" value="Genomic_DNA"/>
</dbReference>
<dbReference type="SUPFAM" id="SSF46785">
    <property type="entry name" value="Winged helix' DNA-binding domain"/>
    <property type="match status" value="1"/>
</dbReference>
<dbReference type="FunFam" id="1.10.10.10:FF:000001">
    <property type="entry name" value="LysR family transcriptional regulator"/>
    <property type="match status" value="1"/>
</dbReference>
<dbReference type="InterPro" id="IPR036388">
    <property type="entry name" value="WH-like_DNA-bd_sf"/>
</dbReference>
<dbReference type="STRING" id="100884.GCA_000269565_00814"/>
<evidence type="ECO:0000256" key="4">
    <source>
        <dbReference type="ARBA" id="ARBA00023163"/>
    </source>
</evidence>
<evidence type="ECO:0000313" key="7">
    <source>
        <dbReference type="Proteomes" id="UP000003157"/>
    </source>
</evidence>
<gene>
    <name evidence="6" type="ORF">HMPREF9488_00889</name>
</gene>
<dbReference type="Gene3D" id="3.40.190.290">
    <property type="match status" value="1"/>
</dbReference>
<dbReference type="Gene3D" id="1.10.10.10">
    <property type="entry name" value="Winged helix-like DNA-binding domain superfamily/Winged helix DNA-binding domain"/>
    <property type="match status" value="1"/>
</dbReference>
<reference evidence="6 7" key="1">
    <citation type="submission" date="2010-12" db="EMBL/GenBank/DDBJ databases">
        <title>The Genome Sequence of Coprobacillus sp. strain 29_1.</title>
        <authorList>
            <consortium name="The Broad Institute Genome Sequencing Platform"/>
            <person name="Earl A."/>
            <person name="Ward D."/>
            <person name="Feldgarden M."/>
            <person name="Gevers D."/>
            <person name="Daigneault M."/>
            <person name="Sibley C.D."/>
            <person name="White A."/>
            <person name="Strauss J."/>
            <person name="Allen-Vercoe E."/>
            <person name="Young S.K."/>
            <person name="Zeng Q."/>
            <person name="Gargeya S."/>
            <person name="Fitzgerald M."/>
            <person name="Haas B."/>
            <person name="Abouelleil A."/>
            <person name="Alvarado L."/>
            <person name="Arachchi H.M."/>
            <person name="Berlin A."/>
            <person name="Brown A."/>
            <person name="Chapman S.B."/>
            <person name="Chen Z."/>
            <person name="Dunbar C."/>
            <person name="Freedman E."/>
            <person name="Gearin G."/>
            <person name="Gellesch M."/>
            <person name="Goldberg J."/>
            <person name="Griggs A."/>
            <person name="Gujja S."/>
            <person name="Heilman E."/>
            <person name="Heiman D."/>
            <person name="Howarth C."/>
            <person name="Larson L."/>
            <person name="Lui A."/>
            <person name="MacDonald P.J.P."/>
            <person name="Mehta T."/>
            <person name="Montmayeur A."/>
            <person name="Murphy C."/>
            <person name="Neiman D."/>
            <person name="Pearson M."/>
            <person name="Priest M."/>
            <person name="Roberts A."/>
            <person name="Saif S."/>
            <person name="Shea T."/>
            <person name="Shenoy N."/>
            <person name="Sisk P."/>
            <person name="Stolte C."/>
            <person name="Sykes S."/>
            <person name="White J."/>
            <person name="Yandava C."/>
            <person name="Nusbaum C."/>
            <person name="Birren B."/>
        </authorList>
    </citation>
    <scope>NUCLEOTIDE SEQUENCE [LARGE SCALE GENOMIC DNA]</scope>
    <source>
        <strain evidence="6 7">29_1</strain>
    </source>
</reference>
<name>E7G801_9FIRM</name>
<accession>E7G801</accession>
<dbReference type="InterPro" id="IPR036390">
    <property type="entry name" value="WH_DNA-bd_sf"/>
</dbReference>
<dbReference type="eggNOG" id="COG0583">
    <property type="taxonomic scope" value="Bacteria"/>
</dbReference>
<dbReference type="InterPro" id="IPR050950">
    <property type="entry name" value="HTH-type_LysR_regulators"/>
</dbReference>
<keyword evidence="3" id="KW-0238">DNA-binding</keyword>
<dbReference type="InterPro" id="IPR000847">
    <property type="entry name" value="LysR_HTH_N"/>
</dbReference>
<dbReference type="Pfam" id="PF03466">
    <property type="entry name" value="LysR_substrate"/>
    <property type="match status" value="1"/>
</dbReference>
<dbReference type="Proteomes" id="UP000003157">
    <property type="component" value="Unassembled WGS sequence"/>
</dbReference>
<dbReference type="GO" id="GO:0003677">
    <property type="term" value="F:DNA binding"/>
    <property type="evidence" value="ECO:0007669"/>
    <property type="project" value="UniProtKB-KW"/>
</dbReference>
<proteinExistence type="inferred from homology"/>
<evidence type="ECO:0000256" key="1">
    <source>
        <dbReference type="ARBA" id="ARBA00009437"/>
    </source>
</evidence>
<evidence type="ECO:0000313" key="6">
    <source>
        <dbReference type="EMBL" id="EFW05922.1"/>
    </source>
</evidence>
<dbReference type="PROSITE" id="PS50931">
    <property type="entry name" value="HTH_LYSR"/>
    <property type="match status" value="1"/>
</dbReference>
<dbReference type="GO" id="GO:0003700">
    <property type="term" value="F:DNA-binding transcription factor activity"/>
    <property type="evidence" value="ECO:0007669"/>
    <property type="project" value="InterPro"/>
</dbReference>
<keyword evidence="2" id="KW-0805">Transcription regulation</keyword>
<dbReference type="OrthoDB" id="9803714at2"/>
<evidence type="ECO:0000256" key="2">
    <source>
        <dbReference type="ARBA" id="ARBA00023015"/>
    </source>
</evidence>
<dbReference type="GO" id="GO:0005829">
    <property type="term" value="C:cytosol"/>
    <property type="evidence" value="ECO:0007669"/>
    <property type="project" value="TreeGrafter"/>
</dbReference>
<organism evidence="6 7">
    <name type="scientific">Coprobacillus cateniformis</name>
    <dbReference type="NCBI Taxonomy" id="100884"/>
    <lineage>
        <taxon>Bacteria</taxon>
        <taxon>Bacillati</taxon>
        <taxon>Bacillota</taxon>
        <taxon>Erysipelotrichia</taxon>
        <taxon>Erysipelotrichales</taxon>
        <taxon>Coprobacillaceae</taxon>
        <taxon>Coprobacillus</taxon>
    </lineage>
</organism>
<comment type="caution">
    <text evidence="6">The sequence shown here is derived from an EMBL/GenBank/DDBJ whole genome shotgun (WGS) entry which is preliminary data.</text>
</comment>
<dbReference type="PRINTS" id="PR00039">
    <property type="entry name" value="HTHLYSR"/>
</dbReference>
<dbReference type="HOGENOM" id="CLU_039613_6_2_9"/>
<dbReference type="GeneID" id="78228703"/>
<feature type="domain" description="HTH lysR-type" evidence="5">
    <location>
        <begin position="1"/>
        <end position="58"/>
    </location>
</feature>
<keyword evidence="7" id="KW-1185">Reference proteome</keyword>
<protein>
    <submittedName>
        <fullName evidence="6">Transcriptional regulator</fullName>
    </submittedName>
</protein>
<keyword evidence="4" id="KW-0804">Transcription</keyword>
<evidence type="ECO:0000259" key="5">
    <source>
        <dbReference type="PROSITE" id="PS50931"/>
    </source>
</evidence>
<dbReference type="InterPro" id="IPR005119">
    <property type="entry name" value="LysR_subst-bd"/>
</dbReference>
<dbReference type="PANTHER" id="PTHR30419">
    <property type="entry name" value="HTH-TYPE TRANSCRIPTIONAL REGULATOR YBHD"/>
    <property type="match status" value="1"/>
</dbReference>
<dbReference type="SUPFAM" id="SSF53850">
    <property type="entry name" value="Periplasmic binding protein-like II"/>
    <property type="match status" value="1"/>
</dbReference>
<comment type="similarity">
    <text evidence="1">Belongs to the LysR transcriptional regulatory family.</text>
</comment>
<sequence length="294" mass="33627">MELRVLQYFLAIAREETILGAAERLHMTQPTLSRQMKELEEELGKQLFIRGNRKITLTDDGMLLRQRAEEIVTLVEKTESDIMLSDASLSGDIYIGAGETDGMRLIAKVMHKCCEVYPNIKFHIFSGNSQDVADKIEKGLLDFGIFVEPADISKYDFIKLPSCDTWGLLMRKDSPLANKESILPDDIKDLPLICSDQVMFQNEISGWMEYSYDKLNIVATYNLIYNASLLVEEGNGYALTLDRLINTTGHSPLCFKPLEPKLQVGLTLVWKKYHLFSRAAEYFIKTLRQEFETY</sequence>
<dbReference type="CDD" id="cd05466">
    <property type="entry name" value="PBP2_LTTR_substrate"/>
    <property type="match status" value="1"/>
</dbReference>
<dbReference type="AlphaFoldDB" id="E7G801"/>
<dbReference type="PANTHER" id="PTHR30419:SF8">
    <property type="entry name" value="NITROGEN ASSIMILATION TRANSCRIPTIONAL ACTIVATOR-RELATED"/>
    <property type="match status" value="1"/>
</dbReference>